<proteinExistence type="predicted"/>
<evidence type="ECO:0000259" key="2">
    <source>
        <dbReference type="Pfam" id="PF13966"/>
    </source>
</evidence>
<organism evidence="3">
    <name type="scientific">Tanacetum cinerariifolium</name>
    <name type="common">Dalmatian daisy</name>
    <name type="synonym">Chrysanthemum cinerariifolium</name>
    <dbReference type="NCBI Taxonomy" id="118510"/>
    <lineage>
        <taxon>Eukaryota</taxon>
        <taxon>Viridiplantae</taxon>
        <taxon>Streptophyta</taxon>
        <taxon>Embryophyta</taxon>
        <taxon>Tracheophyta</taxon>
        <taxon>Spermatophyta</taxon>
        <taxon>Magnoliopsida</taxon>
        <taxon>eudicotyledons</taxon>
        <taxon>Gunneridae</taxon>
        <taxon>Pentapetalae</taxon>
        <taxon>asterids</taxon>
        <taxon>campanulids</taxon>
        <taxon>Asterales</taxon>
        <taxon>Asteraceae</taxon>
        <taxon>Asteroideae</taxon>
        <taxon>Anthemideae</taxon>
        <taxon>Anthemidinae</taxon>
        <taxon>Tanacetum</taxon>
    </lineage>
</organism>
<accession>A0A6L2J2K6</accession>
<dbReference type="AlphaFoldDB" id="A0A6L2J2K6"/>
<dbReference type="EMBL" id="BKCJ010000197">
    <property type="protein sequence ID" value="GEU30880.1"/>
    <property type="molecule type" value="Genomic_DNA"/>
</dbReference>
<protein>
    <recommendedName>
        <fullName evidence="2">Reverse transcriptase zinc-binding domain-containing protein</fullName>
    </recommendedName>
</protein>
<dbReference type="Pfam" id="PF13966">
    <property type="entry name" value="zf-RVT"/>
    <property type="match status" value="1"/>
</dbReference>
<dbReference type="InterPro" id="IPR026960">
    <property type="entry name" value="RVT-Znf"/>
</dbReference>
<dbReference type="PANTHER" id="PTHR33116:SF76">
    <property type="entry name" value="DUF4283 DOMAIN-CONTAINING PROTEIN"/>
    <property type="match status" value="1"/>
</dbReference>
<feature type="chain" id="PRO_5027105776" description="Reverse transcriptase zinc-binding domain-containing protein" evidence="1">
    <location>
        <begin position="18"/>
        <end position="547"/>
    </location>
</feature>
<name>A0A6L2J2K6_TANCI</name>
<comment type="caution">
    <text evidence="3">The sequence shown here is derived from an EMBL/GenBank/DDBJ whole genome shotgun (WGS) entry which is preliminary data.</text>
</comment>
<evidence type="ECO:0000256" key="1">
    <source>
        <dbReference type="SAM" id="SignalP"/>
    </source>
</evidence>
<feature type="domain" description="Reverse transcriptase zinc-binding" evidence="2">
    <location>
        <begin position="375"/>
        <end position="430"/>
    </location>
</feature>
<feature type="signal peptide" evidence="1">
    <location>
        <begin position="1"/>
        <end position="17"/>
    </location>
</feature>
<evidence type="ECO:0000313" key="3">
    <source>
        <dbReference type="EMBL" id="GEU30880.1"/>
    </source>
</evidence>
<dbReference type="PANTHER" id="PTHR33116">
    <property type="entry name" value="REVERSE TRANSCRIPTASE ZINC-BINDING DOMAIN-CONTAINING PROTEIN-RELATED-RELATED"/>
    <property type="match status" value="1"/>
</dbReference>
<reference evidence="3" key="1">
    <citation type="journal article" date="2019" name="Sci. Rep.">
        <title>Draft genome of Tanacetum cinerariifolium, the natural source of mosquito coil.</title>
        <authorList>
            <person name="Yamashiro T."/>
            <person name="Shiraishi A."/>
            <person name="Satake H."/>
            <person name="Nakayama K."/>
        </authorList>
    </citation>
    <scope>NUCLEOTIDE SEQUENCE</scope>
</reference>
<gene>
    <name evidence="3" type="ORF">Tci_002858</name>
</gene>
<sequence length="547" mass="63927">MSSYLFILVMEVLTLMSHRRVRESDSFIYRCCSNLNIINLCFANDLFLSAHGDAISAQVILDSLEAFKNVSGLTPSLPKSAVYFCNVLNYINLDILSIHPFEEGKLHVKYLGVPLVSSCLIFRDCTELVEKVRERIRDWKNKFLSFVGRVQLIRSVLASMHVYWALVFILSSRIMMDLGQLMRGFIWCQGEMRKGKAKVSWEVVCLPKIEGGLGIRRLEAFNKALITSHICSILSLKKSLWVKWIHMYKLRGRTLWEIPLRDNMSWGWRKILQVRPIVRQFIWYRLGDGSRTSAWFDKWCSLSPLTQIISNRNIYGAGLQLSSKVNEIIDHGNWVWLEHWYSKFPDLSTLNVLILDPNSMDGLIWKDHNDITLGFSMATVWDCIRPRGLVVDWYHLVWFTHQIPRHVIHIWLVIKQKLKTHDTLRQWDVKTLIGIPNMPPTLDLIVEFLIPLAKKRSARLFVKQKRSYDQIIEVIQSNVRLKLLSCKFEKTKTIWQQEKVLDVSWKLYVHSWSEERQLKVVLLFSSPRDSCSLKWFLPIGFLVSVSC</sequence>
<keyword evidence="1" id="KW-0732">Signal</keyword>